<sequence length="183" mass="19788">MQLDSQKGRDISGERMAYHRAGGNETSPCGDLVARAPNCIHNLLLRCVLLIGDLHCHGDNCLHHSSSNGVADDTAGGRFLELTDTCGLKRAPHKSQLLPGNNFTTECNIPGNFMCGDGKCVPGGWHCDGLPDCFDNSDETGCPLRTLLWPLQPQETVAVGENVPWEPTPSSQQIGLVWVSLIR</sequence>
<dbReference type="SUPFAM" id="SSF57424">
    <property type="entry name" value="LDL receptor-like module"/>
    <property type="match status" value="1"/>
</dbReference>
<evidence type="ECO:0000256" key="12">
    <source>
        <dbReference type="ARBA" id="ARBA00023288"/>
    </source>
</evidence>
<evidence type="ECO:0000256" key="11">
    <source>
        <dbReference type="ARBA" id="ARBA00023180"/>
    </source>
</evidence>
<keyword evidence="5" id="KW-0732">Signal</keyword>
<dbReference type="EMBL" id="SRLO01000008">
    <property type="protein sequence ID" value="TNN87874.1"/>
    <property type="molecule type" value="Genomic_DNA"/>
</dbReference>
<keyword evidence="3" id="KW-1003">Cell membrane</keyword>
<evidence type="ECO:0000256" key="13">
    <source>
        <dbReference type="ARBA" id="ARBA00074720"/>
    </source>
</evidence>
<evidence type="ECO:0000256" key="8">
    <source>
        <dbReference type="ARBA" id="ARBA00023136"/>
    </source>
</evidence>
<gene>
    <name evidence="15" type="primary">Ldlrad3_2</name>
    <name evidence="15" type="ORF">EYF80_001838</name>
</gene>
<keyword evidence="10 15" id="KW-0675">Receptor</keyword>
<evidence type="ECO:0000313" key="16">
    <source>
        <dbReference type="Proteomes" id="UP000314294"/>
    </source>
</evidence>
<keyword evidence="7" id="KW-1133">Transmembrane helix</keyword>
<keyword evidence="8" id="KW-0472">Membrane</keyword>
<evidence type="ECO:0000256" key="14">
    <source>
        <dbReference type="PROSITE-ProRule" id="PRU00124"/>
    </source>
</evidence>
<proteinExistence type="inferred from homology"/>
<accession>A0A4Z2JDG0</accession>
<keyword evidence="6" id="KW-0677">Repeat</keyword>
<comment type="caution">
    <text evidence="14">Lacks conserved residue(s) required for the propagation of feature annotation.</text>
</comment>
<comment type="subcellular location">
    <subcellularLocation>
        <location evidence="1">Cell membrane</location>
        <topology evidence="1">Single-pass type I membrane protein</topology>
    </subcellularLocation>
</comment>
<dbReference type="InterPro" id="IPR023415">
    <property type="entry name" value="LDLR_class-A_CS"/>
</dbReference>
<comment type="similarity">
    <text evidence="2">Belongs to the LDLR family.</text>
</comment>
<comment type="caution">
    <text evidence="15">The sequence shown here is derived from an EMBL/GenBank/DDBJ whole genome shotgun (WGS) entry which is preliminary data.</text>
</comment>
<dbReference type="OrthoDB" id="9988974at2759"/>
<evidence type="ECO:0000313" key="15">
    <source>
        <dbReference type="EMBL" id="TNN87874.1"/>
    </source>
</evidence>
<dbReference type="InterPro" id="IPR002172">
    <property type="entry name" value="LDrepeatLR_classA_rpt"/>
</dbReference>
<feature type="disulfide bond" evidence="14">
    <location>
        <begin position="127"/>
        <end position="142"/>
    </location>
</feature>
<keyword evidence="12 15" id="KW-0449">Lipoprotein</keyword>
<evidence type="ECO:0000256" key="7">
    <source>
        <dbReference type="ARBA" id="ARBA00022989"/>
    </source>
</evidence>
<dbReference type="SMART" id="SM00192">
    <property type="entry name" value="LDLa"/>
    <property type="match status" value="1"/>
</dbReference>
<keyword evidence="16" id="KW-1185">Reference proteome</keyword>
<evidence type="ECO:0000256" key="6">
    <source>
        <dbReference type="ARBA" id="ARBA00022737"/>
    </source>
</evidence>
<organism evidence="15 16">
    <name type="scientific">Liparis tanakae</name>
    <name type="common">Tanaka's snailfish</name>
    <dbReference type="NCBI Taxonomy" id="230148"/>
    <lineage>
        <taxon>Eukaryota</taxon>
        <taxon>Metazoa</taxon>
        <taxon>Chordata</taxon>
        <taxon>Craniata</taxon>
        <taxon>Vertebrata</taxon>
        <taxon>Euteleostomi</taxon>
        <taxon>Actinopterygii</taxon>
        <taxon>Neopterygii</taxon>
        <taxon>Teleostei</taxon>
        <taxon>Neoteleostei</taxon>
        <taxon>Acanthomorphata</taxon>
        <taxon>Eupercaria</taxon>
        <taxon>Perciformes</taxon>
        <taxon>Cottioidei</taxon>
        <taxon>Cottales</taxon>
        <taxon>Liparidae</taxon>
        <taxon>Liparis</taxon>
    </lineage>
</organism>
<evidence type="ECO:0000256" key="10">
    <source>
        <dbReference type="ARBA" id="ARBA00023170"/>
    </source>
</evidence>
<evidence type="ECO:0000256" key="9">
    <source>
        <dbReference type="ARBA" id="ARBA00023157"/>
    </source>
</evidence>
<reference evidence="15 16" key="1">
    <citation type="submission" date="2019-03" db="EMBL/GenBank/DDBJ databases">
        <title>First draft genome of Liparis tanakae, snailfish: a comprehensive survey of snailfish specific genes.</title>
        <authorList>
            <person name="Kim W."/>
            <person name="Song I."/>
            <person name="Jeong J.-H."/>
            <person name="Kim D."/>
            <person name="Kim S."/>
            <person name="Ryu S."/>
            <person name="Song J.Y."/>
            <person name="Lee S.K."/>
        </authorList>
    </citation>
    <scope>NUCLEOTIDE SEQUENCE [LARGE SCALE GENOMIC DNA]</scope>
    <source>
        <tissue evidence="15">Muscle</tissue>
    </source>
</reference>
<dbReference type="PROSITE" id="PS01209">
    <property type="entry name" value="LDLRA_1"/>
    <property type="match status" value="1"/>
</dbReference>
<dbReference type="PROSITE" id="PS50068">
    <property type="entry name" value="LDLRA_2"/>
    <property type="match status" value="1"/>
</dbReference>
<keyword evidence="4" id="KW-0812">Transmembrane</keyword>
<protein>
    <recommendedName>
        <fullName evidence="13">Low-density lipoprotein receptor class A domain-containing protein 3</fullName>
    </recommendedName>
</protein>
<name>A0A4Z2JDG0_9TELE</name>
<evidence type="ECO:0000256" key="5">
    <source>
        <dbReference type="ARBA" id="ARBA00022729"/>
    </source>
</evidence>
<evidence type="ECO:0000256" key="1">
    <source>
        <dbReference type="ARBA" id="ARBA00004251"/>
    </source>
</evidence>
<evidence type="ECO:0000256" key="4">
    <source>
        <dbReference type="ARBA" id="ARBA00022692"/>
    </source>
</evidence>
<dbReference type="InterPro" id="IPR036055">
    <property type="entry name" value="LDL_receptor-like_sf"/>
</dbReference>
<keyword evidence="9 14" id="KW-1015">Disulfide bond</keyword>
<dbReference type="GO" id="GO:0005886">
    <property type="term" value="C:plasma membrane"/>
    <property type="evidence" value="ECO:0007669"/>
    <property type="project" value="UniProtKB-SubCell"/>
</dbReference>
<keyword evidence="11" id="KW-0325">Glycoprotein</keyword>
<evidence type="ECO:0000256" key="3">
    <source>
        <dbReference type="ARBA" id="ARBA00022475"/>
    </source>
</evidence>
<dbReference type="Proteomes" id="UP000314294">
    <property type="component" value="Unassembled WGS sequence"/>
</dbReference>
<dbReference type="FunFam" id="4.10.400.10:FF:000104">
    <property type="entry name" value="Low-density lipoprotein receptor class A domain-containing protein 3"/>
    <property type="match status" value="1"/>
</dbReference>
<dbReference type="AlphaFoldDB" id="A0A4Z2JDG0"/>
<dbReference type="Gene3D" id="4.10.400.10">
    <property type="entry name" value="Low-density Lipoprotein Receptor"/>
    <property type="match status" value="1"/>
</dbReference>
<feature type="disulfide bond" evidence="14">
    <location>
        <begin position="115"/>
        <end position="133"/>
    </location>
</feature>
<dbReference type="Pfam" id="PF00057">
    <property type="entry name" value="Ldl_recept_a"/>
    <property type="match status" value="1"/>
</dbReference>
<evidence type="ECO:0000256" key="2">
    <source>
        <dbReference type="ARBA" id="ARBA00009939"/>
    </source>
</evidence>
<dbReference type="CDD" id="cd00112">
    <property type="entry name" value="LDLa"/>
    <property type="match status" value="1"/>
</dbReference>